<dbReference type="GO" id="GO:0003677">
    <property type="term" value="F:DNA binding"/>
    <property type="evidence" value="ECO:0007669"/>
    <property type="project" value="UniProtKB-KW"/>
</dbReference>
<dbReference type="InterPro" id="IPR027417">
    <property type="entry name" value="P-loop_NTPase"/>
</dbReference>
<sequence length="875" mass="98250">MLLQPAHSGMLATKTALPVLKEALVPRERLIHSLNGALSRKLTFISAPAGYGKSTLISQWVHQCGAQAAWVSLDENDNDIVRFWRYVIQALYQDGNGPSADRTAPLIREMPGLSVNLAVDALINELHRTSAEIVLVLDDVHLVTNPAIHSSLSYFIDNMPGNVHLLLSSRVDPPFPTVKWLAQGDAVRLAARDLEFNAAEIGAFYRNTAQVELSKRQLQILSSKLEGWAAGLQLVSLTLPFEDELDRYISDLNSSHLHIRDFLFEEVFNRLSADEQEFTTQTSVLPQMNASACNAVTGRSDGQSMLERLQANNLFLIPLDAHRAWYRYHHLFADFLQNLMKKRDAEGWKRCHRKAGVWAAERGAMEQAAQHTFAAGDFGLAEQRIRDQIQGKVEQGEFSTLTRWFDQFPDEFPLSSDMRLLRAFIQVVTGQTERAEAELDKMERRELPAAQGEEAEKLRSGLLFVRSNLLFTSGSFEKWFAFKSAIPDDDILTPEPIFYNFNYNQSKPFVRLTDLGLRGGLSEDMERIGHLFTGVLQSHGWQDSLIHLYVVQSLCEGYYEWNRLEDSETLIHRLESISRVGEIPGLFVPNRMTQALVHAARGQWAAAQDTIGDALDHLPNTTDPHWRRYLWAMRTRLYVMEGKAREAKKSLADLSISAKDKPSFNRYFEYVTLAKVLGAQKKEPEALRILEQLLPLSRRENCVMATAEILCLQAVFSHAAGYLKQARRFLHDALEIGEANGYVRCFTDAGSAMDRLLRQYAAFQPQAEEPSRIARKAISGAYIAALLASFSQADPGEARPENARSEANPPESFTSGELEILRWVRQGASNKEIAGALSLSEGTVKVYLSRLYGKLGVSSRTQALLAAEALDLLEE</sequence>
<keyword evidence="1" id="KW-0805">Transcription regulation</keyword>
<dbReference type="SMART" id="SM00421">
    <property type="entry name" value="HTH_LUXR"/>
    <property type="match status" value="1"/>
</dbReference>
<dbReference type="InterPro" id="IPR036388">
    <property type="entry name" value="WH-like_DNA-bd_sf"/>
</dbReference>
<dbReference type="SUPFAM" id="SSF46894">
    <property type="entry name" value="C-terminal effector domain of the bipartite response regulators"/>
    <property type="match status" value="1"/>
</dbReference>
<evidence type="ECO:0000313" key="7">
    <source>
        <dbReference type="Proteomes" id="UP000325218"/>
    </source>
</evidence>
<dbReference type="PRINTS" id="PR00038">
    <property type="entry name" value="HTHLUXR"/>
</dbReference>
<dbReference type="Pfam" id="PF00196">
    <property type="entry name" value="GerE"/>
    <property type="match status" value="1"/>
</dbReference>
<dbReference type="OrthoDB" id="1137593at2"/>
<dbReference type="SUPFAM" id="SSF48452">
    <property type="entry name" value="TPR-like"/>
    <property type="match status" value="1"/>
</dbReference>
<dbReference type="Pfam" id="PF25873">
    <property type="entry name" value="WHD_MalT"/>
    <property type="match status" value="1"/>
</dbReference>
<name>A0A5D0CNJ1_9BACL</name>
<dbReference type="AlphaFoldDB" id="A0A5D0CNJ1"/>
<feature type="domain" description="HTH luxR-type" evidence="5">
    <location>
        <begin position="806"/>
        <end position="871"/>
    </location>
</feature>
<dbReference type="SUPFAM" id="SSF52540">
    <property type="entry name" value="P-loop containing nucleoside triphosphate hydrolases"/>
    <property type="match status" value="1"/>
</dbReference>
<evidence type="ECO:0000259" key="5">
    <source>
        <dbReference type="PROSITE" id="PS50043"/>
    </source>
</evidence>
<feature type="region of interest" description="Disordered" evidence="4">
    <location>
        <begin position="794"/>
        <end position="813"/>
    </location>
</feature>
<evidence type="ECO:0000256" key="4">
    <source>
        <dbReference type="SAM" id="MobiDB-lite"/>
    </source>
</evidence>
<dbReference type="InterPro" id="IPR041617">
    <property type="entry name" value="TPR_MalT"/>
</dbReference>
<evidence type="ECO:0000256" key="1">
    <source>
        <dbReference type="ARBA" id="ARBA00023015"/>
    </source>
</evidence>
<dbReference type="Gene3D" id="3.40.50.300">
    <property type="entry name" value="P-loop containing nucleotide triphosphate hydrolases"/>
    <property type="match status" value="1"/>
</dbReference>
<accession>A0A5D0CNJ1</accession>
<dbReference type="Proteomes" id="UP000325218">
    <property type="component" value="Unassembled WGS sequence"/>
</dbReference>
<dbReference type="PROSITE" id="PS50043">
    <property type="entry name" value="HTH_LUXR_2"/>
    <property type="match status" value="1"/>
</dbReference>
<comment type="caution">
    <text evidence="6">The sequence shown here is derived from an EMBL/GenBank/DDBJ whole genome shotgun (WGS) entry which is preliminary data.</text>
</comment>
<evidence type="ECO:0000313" key="6">
    <source>
        <dbReference type="EMBL" id="TYA11358.1"/>
    </source>
</evidence>
<keyword evidence="7" id="KW-1185">Reference proteome</keyword>
<keyword evidence="2" id="KW-0238">DNA-binding</keyword>
<proteinExistence type="predicted"/>
<dbReference type="InterPro" id="IPR011990">
    <property type="entry name" value="TPR-like_helical_dom_sf"/>
</dbReference>
<dbReference type="CDD" id="cd06170">
    <property type="entry name" value="LuxR_C_like"/>
    <property type="match status" value="1"/>
</dbReference>
<dbReference type="Gene3D" id="1.10.10.10">
    <property type="entry name" value="Winged helix-like DNA-binding domain superfamily/Winged helix DNA-binding domain"/>
    <property type="match status" value="1"/>
</dbReference>
<protein>
    <submittedName>
        <fullName evidence="6">LuxR family transcriptional regulator</fullName>
    </submittedName>
</protein>
<gene>
    <name evidence="6" type="ORF">FRY98_19580</name>
</gene>
<keyword evidence="3" id="KW-0804">Transcription</keyword>
<dbReference type="EMBL" id="VSDO01000004">
    <property type="protein sequence ID" value="TYA11358.1"/>
    <property type="molecule type" value="Genomic_DNA"/>
</dbReference>
<dbReference type="GO" id="GO:0006355">
    <property type="term" value="P:regulation of DNA-templated transcription"/>
    <property type="evidence" value="ECO:0007669"/>
    <property type="project" value="InterPro"/>
</dbReference>
<dbReference type="InterPro" id="IPR059106">
    <property type="entry name" value="WHD_MalT"/>
</dbReference>
<dbReference type="InterPro" id="IPR000792">
    <property type="entry name" value="Tscrpt_reg_LuxR_C"/>
</dbReference>
<dbReference type="PANTHER" id="PTHR44688">
    <property type="entry name" value="DNA-BINDING TRANSCRIPTIONAL ACTIVATOR DEVR_DOSR"/>
    <property type="match status" value="1"/>
</dbReference>
<evidence type="ECO:0000256" key="3">
    <source>
        <dbReference type="ARBA" id="ARBA00023163"/>
    </source>
</evidence>
<dbReference type="InterPro" id="IPR016032">
    <property type="entry name" value="Sig_transdc_resp-reg_C-effctor"/>
</dbReference>
<dbReference type="Pfam" id="PF17874">
    <property type="entry name" value="TPR_MalT"/>
    <property type="match status" value="1"/>
</dbReference>
<reference evidence="6 7" key="1">
    <citation type="submission" date="2019-08" db="EMBL/GenBank/DDBJ databases">
        <title>Genome sequencing of Paenibacillus faecis DSM 23593(T).</title>
        <authorList>
            <person name="Kook J.-K."/>
            <person name="Park S.-N."/>
            <person name="Lim Y.K."/>
        </authorList>
    </citation>
    <scope>NUCLEOTIDE SEQUENCE [LARGE SCALE GENOMIC DNA]</scope>
    <source>
        <strain evidence="6 7">DSM 23593</strain>
    </source>
</reference>
<dbReference type="PANTHER" id="PTHR44688:SF16">
    <property type="entry name" value="DNA-BINDING TRANSCRIPTIONAL ACTIVATOR DEVR_DOSR"/>
    <property type="match status" value="1"/>
</dbReference>
<dbReference type="RefSeq" id="WP_148455108.1">
    <property type="nucleotide sequence ID" value="NZ_VSDO01000004.1"/>
</dbReference>
<dbReference type="PROSITE" id="PS00622">
    <property type="entry name" value="HTH_LUXR_1"/>
    <property type="match status" value="1"/>
</dbReference>
<organism evidence="6 7">
    <name type="scientific">Paenibacillus faecis</name>
    <dbReference type="NCBI Taxonomy" id="862114"/>
    <lineage>
        <taxon>Bacteria</taxon>
        <taxon>Bacillati</taxon>
        <taxon>Bacillota</taxon>
        <taxon>Bacilli</taxon>
        <taxon>Bacillales</taxon>
        <taxon>Paenibacillaceae</taxon>
        <taxon>Paenibacillus</taxon>
    </lineage>
</organism>
<dbReference type="Gene3D" id="1.25.40.10">
    <property type="entry name" value="Tetratricopeptide repeat domain"/>
    <property type="match status" value="1"/>
</dbReference>
<evidence type="ECO:0000256" key="2">
    <source>
        <dbReference type="ARBA" id="ARBA00023125"/>
    </source>
</evidence>